<accession>A0A1F5YGJ8</accession>
<name>A0A1F5YGJ8_9BACT</name>
<dbReference type="InterPro" id="IPR038695">
    <property type="entry name" value="Saro_0823-like_sf"/>
</dbReference>
<sequence length="159" mass="18583">MKNWLFRKQNQIFILLIIILCSCLFIFIVNKNNSDNYVLINNHKILVELADTDKLREKGLSGRSNLPENRGMLFIFPQERIYSFWMKEMLIPLDIIWIKNNKIVDYHQNVPFPEPGITNDKLKTYSPKEPVDKVLEVNAGTIEKIKINTGDNITVKGYN</sequence>
<gene>
    <name evidence="2" type="ORF">A2Y99_05045</name>
</gene>
<dbReference type="EMBL" id="MFIY01000059">
    <property type="protein sequence ID" value="OGF99305.1"/>
    <property type="molecule type" value="Genomic_DNA"/>
</dbReference>
<dbReference type="PANTHER" id="PTHR37953:SF1">
    <property type="entry name" value="UPF0127 PROTEIN MJ1496"/>
    <property type="match status" value="1"/>
</dbReference>
<proteinExistence type="predicted"/>
<keyword evidence="1" id="KW-0472">Membrane</keyword>
<dbReference type="Proteomes" id="UP000178230">
    <property type="component" value="Unassembled WGS sequence"/>
</dbReference>
<keyword evidence="1" id="KW-1133">Transmembrane helix</keyword>
<dbReference type="PROSITE" id="PS51257">
    <property type="entry name" value="PROKAR_LIPOPROTEIN"/>
    <property type="match status" value="1"/>
</dbReference>
<keyword evidence="1" id="KW-0812">Transmembrane</keyword>
<dbReference type="Pfam" id="PF02643">
    <property type="entry name" value="DUF192"/>
    <property type="match status" value="1"/>
</dbReference>
<feature type="transmembrane region" description="Helical" evidence="1">
    <location>
        <begin position="12"/>
        <end position="29"/>
    </location>
</feature>
<comment type="caution">
    <text evidence="2">The sequence shown here is derived from an EMBL/GenBank/DDBJ whole genome shotgun (WGS) entry which is preliminary data.</text>
</comment>
<dbReference type="PANTHER" id="PTHR37953">
    <property type="entry name" value="UPF0127 PROTEIN MJ1496"/>
    <property type="match status" value="1"/>
</dbReference>
<dbReference type="InterPro" id="IPR003795">
    <property type="entry name" value="DUF192"/>
</dbReference>
<organism evidence="2 3">
    <name type="scientific">Candidatus Gottesmanbacteria bacterium RBG_13_37_7</name>
    <dbReference type="NCBI Taxonomy" id="1798369"/>
    <lineage>
        <taxon>Bacteria</taxon>
        <taxon>Candidatus Gottesmaniibacteriota</taxon>
    </lineage>
</organism>
<dbReference type="Gene3D" id="2.60.120.1140">
    <property type="entry name" value="Protein of unknown function DUF192"/>
    <property type="match status" value="1"/>
</dbReference>
<evidence type="ECO:0000256" key="1">
    <source>
        <dbReference type="SAM" id="Phobius"/>
    </source>
</evidence>
<evidence type="ECO:0000313" key="3">
    <source>
        <dbReference type="Proteomes" id="UP000178230"/>
    </source>
</evidence>
<dbReference type="AlphaFoldDB" id="A0A1F5YGJ8"/>
<protein>
    <recommendedName>
        <fullName evidence="4">DUF192 domain-containing protein</fullName>
    </recommendedName>
</protein>
<evidence type="ECO:0000313" key="2">
    <source>
        <dbReference type="EMBL" id="OGF99305.1"/>
    </source>
</evidence>
<reference evidence="2 3" key="1">
    <citation type="journal article" date="2016" name="Nat. Commun.">
        <title>Thousands of microbial genomes shed light on interconnected biogeochemical processes in an aquifer system.</title>
        <authorList>
            <person name="Anantharaman K."/>
            <person name="Brown C.T."/>
            <person name="Hug L.A."/>
            <person name="Sharon I."/>
            <person name="Castelle C.J."/>
            <person name="Probst A.J."/>
            <person name="Thomas B.C."/>
            <person name="Singh A."/>
            <person name="Wilkins M.J."/>
            <person name="Karaoz U."/>
            <person name="Brodie E.L."/>
            <person name="Williams K.H."/>
            <person name="Hubbard S.S."/>
            <person name="Banfield J.F."/>
        </authorList>
    </citation>
    <scope>NUCLEOTIDE SEQUENCE [LARGE SCALE GENOMIC DNA]</scope>
</reference>
<evidence type="ECO:0008006" key="4">
    <source>
        <dbReference type="Google" id="ProtNLM"/>
    </source>
</evidence>